<dbReference type="PANTHER" id="PTHR10241:SF38">
    <property type="entry name" value="TRANSDUCIN FAMILY PROTEIN _ WD-40 REPEAT FAMILY PROTEIN"/>
    <property type="match status" value="1"/>
</dbReference>
<dbReference type="GO" id="GO:0045159">
    <property type="term" value="F:myosin II binding"/>
    <property type="evidence" value="ECO:0007669"/>
    <property type="project" value="TreeGrafter"/>
</dbReference>
<evidence type="ECO:0000256" key="1">
    <source>
        <dbReference type="SAM" id="MobiDB-lite"/>
    </source>
</evidence>
<dbReference type="STRING" id="35608.A0A2U1M7Y6"/>
<evidence type="ECO:0000313" key="2">
    <source>
        <dbReference type="EMBL" id="PWA57372.1"/>
    </source>
</evidence>
<dbReference type="GO" id="GO:0005096">
    <property type="term" value="F:GTPase activator activity"/>
    <property type="evidence" value="ECO:0007669"/>
    <property type="project" value="TreeGrafter"/>
</dbReference>
<dbReference type="SUPFAM" id="SSF50978">
    <property type="entry name" value="WD40 repeat-like"/>
    <property type="match status" value="1"/>
</dbReference>
<accession>A0A2U1M7Y6</accession>
<dbReference type="Proteomes" id="UP000245207">
    <property type="component" value="Unassembled WGS sequence"/>
</dbReference>
<dbReference type="AlphaFoldDB" id="A0A2U1M7Y6"/>
<comment type="caution">
    <text evidence="2">The sequence shown here is derived from an EMBL/GenBank/DDBJ whole genome shotgun (WGS) entry which is preliminary data.</text>
</comment>
<dbReference type="GO" id="GO:0006887">
    <property type="term" value="P:exocytosis"/>
    <property type="evidence" value="ECO:0007669"/>
    <property type="project" value="TreeGrafter"/>
</dbReference>
<dbReference type="GO" id="GO:0005737">
    <property type="term" value="C:cytoplasm"/>
    <property type="evidence" value="ECO:0007669"/>
    <property type="project" value="TreeGrafter"/>
</dbReference>
<proteinExistence type="predicted"/>
<dbReference type="GO" id="GO:0006893">
    <property type="term" value="P:Golgi to plasma membrane transport"/>
    <property type="evidence" value="ECO:0007669"/>
    <property type="project" value="TreeGrafter"/>
</dbReference>
<reference evidence="2 3" key="1">
    <citation type="journal article" date="2018" name="Mol. Plant">
        <title>The genome of Artemisia annua provides insight into the evolution of Asteraceae family and artemisinin biosynthesis.</title>
        <authorList>
            <person name="Shen Q."/>
            <person name="Zhang L."/>
            <person name="Liao Z."/>
            <person name="Wang S."/>
            <person name="Yan T."/>
            <person name="Shi P."/>
            <person name="Liu M."/>
            <person name="Fu X."/>
            <person name="Pan Q."/>
            <person name="Wang Y."/>
            <person name="Lv Z."/>
            <person name="Lu X."/>
            <person name="Zhang F."/>
            <person name="Jiang W."/>
            <person name="Ma Y."/>
            <person name="Chen M."/>
            <person name="Hao X."/>
            <person name="Li L."/>
            <person name="Tang Y."/>
            <person name="Lv G."/>
            <person name="Zhou Y."/>
            <person name="Sun X."/>
            <person name="Brodelius P.E."/>
            <person name="Rose J.K.C."/>
            <person name="Tang K."/>
        </authorList>
    </citation>
    <scope>NUCLEOTIDE SEQUENCE [LARGE SCALE GENOMIC DNA]</scope>
    <source>
        <strain evidence="3">cv. Huhao1</strain>
        <tissue evidence="2">Leaf</tissue>
    </source>
</reference>
<dbReference type="OrthoDB" id="19944at2759"/>
<evidence type="ECO:0000313" key="3">
    <source>
        <dbReference type="Proteomes" id="UP000245207"/>
    </source>
</evidence>
<protein>
    <submittedName>
        <fullName evidence="2">Synaptobrevin</fullName>
    </submittedName>
</protein>
<sequence length="107" mass="12251">MKSKYNNQTKSVWDLEQRRLASNLQWESNISAFSVAFGTNYIVLIAYQNGVIILWDVNEDKVVLVRSPKDMQIKDEIIIPSASDIRRESLNTNSDDEQAEKEISALC</sequence>
<feature type="region of interest" description="Disordered" evidence="1">
    <location>
        <begin position="88"/>
        <end position="107"/>
    </location>
</feature>
<dbReference type="PANTHER" id="PTHR10241">
    <property type="entry name" value="LETHAL 2 GIANT LARVAE PROTEIN"/>
    <property type="match status" value="1"/>
</dbReference>
<dbReference type="EMBL" id="PKPP01006183">
    <property type="protein sequence ID" value="PWA57372.1"/>
    <property type="molecule type" value="Genomic_DNA"/>
</dbReference>
<gene>
    <name evidence="2" type="ORF">CTI12_AA409750</name>
</gene>
<dbReference type="InterPro" id="IPR036322">
    <property type="entry name" value="WD40_repeat_dom_sf"/>
</dbReference>
<dbReference type="GO" id="GO:0005886">
    <property type="term" value="C:plasma membrane"/>
    <property type="evidence" value="ECO:0007669"/>
    <property type="project" value="TreeGrafter"/>
</dbReference>
<name>A0A2U1M7Y6_ARTAN</name>
<keyword evidence="3" id="KW-1185">Reference proteome</keyword>
<organism evidence="2 3">
    <name type="scientific">Artemisia annua</name>
    <name type="common">Sweet wormwood</name>
    <dbReference type="NCBI Taxonomy" id="35608"/>
    <lineage>
        <taxon>Eukaryota</taxon>
        <taxon>Viridiplantae</taxon>
        <taxon>Streptophyta</taxon>
        <taxon>Embryophyta</taxon>
        <taxon>Tracheophyta</taxon>
        <taxon>Spermatophyta</taxon>
        <taxon>Magnoliopsida</taxon>
        <taxon>eudicotyledons</taxon>
        <taxon>Gunneridae</taxon>
        <taxon>Pentapetalae</taxon>
        <taxon>asterids</taxon>
        <taxon>campanulids</taxon>
        <taxon>Asterales</taxon>
        <taxon>Asteraceae</taxon>
        <taxon>Asteroideae</taxon>
        <taxon>Anthemideae</taxon>
        <taxon>Artemisiinae</taxon>
        <taxon>Artemisia</taxon>
    </lineage>
</organism>
<dbReference type="GO" id="GO:0019905">
    <property type="term" value="F:syntaxin binding"/>
    <property type="evidence" value="ECO:0007669"/>
    <property type="project" value="TreeGrafter"/>
</dbReference>